<name>A0A6A5WJ79_9PLEO</name>
<dbReference type="AlphaFoldDB" id="A0A6A5WJ79"/>
<dbReference type="Proteomes" id="UP000799779">
    <property type="component" value="Unassembled WGS sequence"/>
</dbReference>
<sequence length="145" mass="15326">MIPEKHCSNFICLAASQAIFAKGSAGPLKGAAASSVHISEQARPRCRILYLPSHTSLPLHPPPSTLRELAPCLVCPAVVLWYTTLFNCACTHAAATRCPCLILRTLADHSDALCPPCSLPVCPRTAPAHRPATADAPARCLPPSL</sequence>
<evidence type="ECO:0000313" key="2">
    <source>
        <dbReference type="Proteomes" id="UP000799779"/>
    </source>
</evidence>
<gene>
    <name evidence="1" type="ORF">P154DRAFT_158700</name>
</gene>
<keyword evidence="2" id="KW-1185">Reference proteome</keyword>
<dbReference type="EMBL" id="ML977581">
    <property type="protein sequence ID" value="KAF2001732.1"/>
    <property type="molecule type" value="Genomic_DNA"/>
</dbReference>
<protein>
    <submittedName>
        <fullName evidence="1">Uncharacterized protein</fullName>
    </submittedName>
</protein>
<reference evidence="1" key="1">
    <citation type="journal article" date="2020" name="Stud. Mycol.">
        <title>101 Dothideomycetes genomes: a test case for predicting lifestyles and emergence of pathogens.</title>
        <authorList>
            <person name="Haridas S."/>
            <person name="Albert R."/>
            <person name="Binder M."/>
            <person name="Bloem J."/>
            <person name="Labutti K."/>
            <person name="Salamov A."/>
            <person name="Andreopoulos B."/>
            <person name="Baker S."/>
            <person name="Barry K."/>
            <person name="Bills G."/>
            <person name="Bluhm B."/>
            <person name="Cannon C."/>
            <person name="Castanera R."/>
            <person name="Culley D."/>
            <person name="Daum C."/>
            <person name="Ezra D."/>
            <person name="Gonzalez J."/>
            <person name="Henrissat B."/>
            <person name="Kuo A."/>
            <person name="Liang C."/>
            <person name="Lipzen A."/>
            <person name="Lutzoni F."/>
            <person name="Magnuson J."/>
            <person name="Mondo S."/>
            <person name="Nolan M."/>
            <person name="Ohm R."/>
            <person name="Pangilinan J."/>
            <person name="Park H.-J."/>
            <person name="Ramirez L."/>
            <person name="Alfaro M."/>
            <person name="Sun H."/>
            <person name="Tritt A."/>
            <person name="Yoshinaga Y."/>
            <person name="Zwiers L.-H."/>
            <person name="Turgeon B."/>
            <person name="Goodwin S."/>
            <person name="Spatafora J."/>
            <person name="Crous P."/>
            <person name="Grigoriev I."/>
        </authorList>
    </citation>
    <scope>NUCLEOTIDE SEQUENCE</scope>
    <source>
        <strain evidence="1">CBS 123094</strain>
    </source>
</reference>
<organism evidence="1 2">
    <name type="scientific">Amniculicola lignicola CBS 123094</name>
    <dbReference type="NCBI Taxonomy" id="1392246"/>
    <lineage>
        <taxon>Eukaryota</taxon>
        <taxon>Fungi</taxon>
        <taxon>Dikarya</taxon>
        <taxon>Ascomycota</taxon>
        <taxon>Pezizomycotina</taxon>
        <taxon>Dothideomycetes</taxon>
        <taxon>Pleosporomycetidae</taxon>
        <taxon>Pleosporales</taxon>
        <taxon>Amniculicolaceae</taxon>
        <taxon>Amniculicola</taxon>
    </lineage>
</organism>
<evidence type="ECO:0000313" key="1">
    <source>
        <dbReference type="EMBL" id="KAF2001732.1"/>
    </source>
</evidence>
<proteinExistence type="predicted"/>
<accession>A0A6A5WJ79</accession>